<keyword evidence="2" id="KW-0732">Signal</keyword>
<dbReference type="Proteomes" id="UP000295781">
    <property type="component" value="Chromosome"/>
</dbReference>
<feature type="compositionally biased region" description="Polar residues" evidence="1">
    <location>
        <begin position="29"/>
        <end position="45"/>
    </location>
</feature>
<organism evidence="3 4">
    <name type="scientific">Sorangium cellulosum</name>
    <name type="common">Polyangium cellulosum</name>
    <dbReference type="NCBI Taxonomy" id="56"/>
    <lineage>
        <taxon>Bacteria</taxon>
        <taxon>Pseudomonadati</taxon>
        <taxon>Myxococcota</taxon>
        <taxon>Polyangia</taxon>
        <taxon>Polyangiales</taxon>
        <taxon>Polyangiaceae</taxon>
        <taxon>Sorangium</taxon>
    </lineage>
</organism>
<reference evidence="3 4" key="1">
    <citation type="submission" date="2015-09" db="EMBL/GenBank/DDBJ databases">
        <title>Sorangium comparison.</title>
        <authorList>
            <person name="Zaburannyi N."/>
            <person name="Bunk B."/>
            <person name="Overmann J."/>
            <person name="Mueller R."/>
        </authorList>
    </citation>
    <scope>NUCLEOTIDE SEQUENCE [LARGE SCALE GENOMIC DNA]</scope>
    <source>
        <strain evidence="3 4">So ceGT47</strain>
    </source>
</reference>
<feature type="signal peptide" evidence="2">
    <location>
        <begin position="1"/>
        <end position="17"/>
    </location>
</feature>
<sequence length="254" mass="27245">MRALTLCATVVITGACAADGAPDEERAMTSGQDSSALTAEESSTLDAADTEPELDEDAVIVAEAIEVALFRLGSEHTLRFVTIPEDLEIGVEERAPLGRATLTTQMPEASVADLYLTVAEPGSPVPRLIAELAADDPRLRGREVVDALAEPVDVREPLPASVRAALLEEQPPKFCERGAEGARAFASRFCGAEDLHNSFCDPGSFQTGGGFKSLTRSSEDRKKDSAATTAACFQRVEVKHYYKDLGRWKVAETF</sequence>
<dbReference type="AlphaFoldDB" id="A0A4P2Q0Q6"/>
<dbReference type="EMBL" id="CP012670">
    <property type="protein sequence ID" value="AUX22393.1"/>
    <property type="molecule type" value="Genomic_DNA"/>
</dbReference>
<accession>A0A4P2Q0Q6</accession>
<evidence type="ECO:0000256" key="1">
    <source>
        <dbReference type="SAM" id="MobiDB-lite"/>
    </source>
</evidence>
<evidence type="ECO:0000313" key="3">
    <source>
        <dbReference type="EMBL" id="AUX22393.1"/>
    </source>
</evidence>
<evidence type="ECO:0000256" key="2">
    <source>
        <dbReference type="SAM" id="SignalP"/>
    </source>
</evidence>
<feature type="region of interest" description="Disordered" evidence="1">
    <location>
        <begin position="21"/>
        <end position="52"/>
    </location>
</feature>
<dbReference type="PROSITE" id="PS51257">
    <property type="entry name" value="PROKAR_LIPOPROTEIN"/>
    <property type="match status" value="1"/>
</dbReference>
<evidence type="ECO:0008006" key="5">
    <source>
        <dbReference type="Google" id="ProtNLM"/>
    </source>
</evidence>
<evidence type="ECO:0000313" key="4">
    <source>
        <dbReference type="Proteomes" id="UP000295781"/>
    </source>
</evidence>
<name>A0A4P2Q0Q6_SORCE</name>
<feature type="chain" id="PRO_5020994917" description="Secreted protein" evidence="2">
    <location>
        <begin position="18"/>
        <end position="254"/>
    </location>
</feature>
<proteinExistence type="predicted"/>
<protein>
    <recommendedName>
        <fullName evidence="5">Secreted protein</fullName>
    </recommendedName>
</protein>
<dbReference type="RefSeq" id="WP_129347563.1">
    <property type="nucleotide sequence ID" value="NZ_CP012670.1"/>
</dbReference>
<gene>
    <name evidence="3" type="ORF">SOCEGT47_028940</name>
</gene>